<protein>
    <recommendedName>
        <fullName evidence="10">NAD(P)(+)--arginine ADP-ribosyltransferase</fullName>
        <ecNumber evidence="10">2.4.2.31</ecNumber>
    </recommendedName>
    <alternativeName>
        <fullName evidence="10">Mono(ADP-ribosyl)transferase</fullName>
    </alternativeName>
</protein>
<dbReference type="Pfam" id="PF01129">
    <property type="entry name" value="ART"/>
    <property type="match status" value="1"/>
</dbReference>
<dbReference type="RefSeq" id="XP_038837544.1">
    <property type="nucleotide sequence ID" value="XM_038981616.1"/>
</dbReference>
<reference evidence="12" key="1">
    <citation type="submission" date="2025-08" db="UniProtKB">
        <authorList>
            <consortium name="RefSeq"/>
        </authorList>
    </citation>
    <scope>IDENTIFICATION</scope>
    <source>
        <tissue evidence="12">White muscle</tissue>
    </source>
</reference>
<gene>
    <name evidence="12" type="primary">LOC120034923</name>
</gene>
<keyword evidence="2 10" id="KW-0328">Glycosyltransferase</keyword>
<dbReference type="GeneID" id="120034923"/>
<keyword evidence="5" id="KW-0732">Signal</keyword>
<keyword evidence="3 10" id="KW-0808">Transferase</keyword>
<evidence type="ECO:0000256" key="5">
    <source>
        <dbReference type="ARBA" id="ARBA00022729"/>
    </source>
</evidence>
<dbReference type="PRINTS" id="PR00970">
    <property type="entry name" value="RIBTRNSFRASE"/>
</dbReference>
<dbReference type="SUPFAM" id="SSF56399">
    <property type="entry name" value="ADP-ribosylation"/>
    <property type="match status" value="1"/>
</dbReference>
<dbReference type="InterPro" id="IPR000768">
    <property type="entry name" value="ART"/>
</dbReference>
<dbReference type="GO" id="GO:0016779">
    <property type="term" value="F:nucleotidyltransferase activity"/>
    <property type="evidence" value="ECO:0007669"/>
    <property type="project" value="UniProtKB-KW"/>
</dbReference>
<keyword evidence="11" id="KW-1185">Reference proteome</keyword>
<keyword evidence="6 10" id="KW-0521">NADP</keyword>
<keyword evidence="4" id="KW-0548">Nucleotidyltransferase</keyword>
<evidence type="ECO:0000256" key="6">
    <source>
        <dbReference type="ARBA" id="ARBA00022857"/>
    </source>
</evidence>
<dbReference type="InterPro" id="IPR050999">
    <property type="entry name" value="ADP-ribosyltransferase_ARG"/>
</dbReference>
<dbReference type="GO" id="GO:0003950">
    <property type="term" value="F:NAD+ poly-ADP-ribosyltransferase activity"/>
    <property type="evidence" value="ECO:0007669"/>
    <property type="project" value="TreeGrafter"/>
</dbReference>
<comment type="catalytic activity">
    <reaction evidence="9 10">
        <text>L-arginyl-[protein] + NAD(+) = N(omega)-(ADP-D-ribosyl)-L-arginyl-[protein] + nicotinamide + H(+)</text>
        <dbReference type="Rhea" id="RHEA:19149"/>
        <dbReference type="Rhea" id="RHEA-COMP:10532"/>
        <dbReference type="Rhea" id="RHEA-COMP:15087"/>
        <dbReference type="ChEBI" id="CHEBI:15378"/>
        <dbReference type="ChEBI" id="CHEBI:17154"/>
        <dbReference type="ChEBI" id="CHEBI:29965"/>
        <dbReference type="ChEBI" id="CHEBI:57540"/>
        <dbReference type="ChEBI" id="CHEBI:142554"/>
        <dbReference type="EC" id="2.4.2.31"/>
    </reaction>
</comment>
<dbReference type="AlphaFoldDB" id="A0A8U0Q912"/>
<dbReference type="PROSITE" id="PS51996">
    <property type="entry name" value="TR_MART"/>
    <property type="match status" value="1"/>
</dbReference>
<evidence type="ECO:0000256" key="9">
    <source>
        <dbReference type="ARBA" id="ARBA00047597"/>
    </source>
</evidence>
<dbReference type="Proteomes" id="UP000808372">
    <property type="component" value="Chromosome 42"/>
</dbReference>
<evidence type="ECO:0000313" key="11">
    <source>
        <dbReference type="Proteomes" id="UP000808372"/>
    </source>
</evidence>
<dbReference type="EC" id="2.4.2.31" evidence="10"/>
<dbReference type="FunFam" id="3.90.176.10:FF:000001">
    <property type="entry name" value="NAD(P)(+)--arginine ADP-ribosyltransferase"/>
    <property type="match status" value="1"/>
</dbReference>
<keyword evidence="8" id="KW-1015">Disulfide bond</keyword>
<keyword evidence="7 10" id="KW-0520">NAD</keyword>
<accession>A0A8U0Q912</accession>
<organism evidence="11 12">
    <name type="scientific">Salvelinus namaycush</name>
    <name type="common">Lake trout</name>
    <name type="synonym">Salmo namaycush</name>
    <dbReference type="NCBI Taxonomy" id="8040"/>
    <lineage>
        <taxon>Eukaryota</taxon>
        <taxon>Metazoa</taxon>
        <taxon>Chordata</taxon>
        <taxon>Craniata</taxon>
        <taxon>Vertebrata</taxon>
        <taxon>Euteleostomi</taxon>
        <taxon>Actinopterygii</taxon>
        <taxon>Neopterygii</taxon>
        <taxon>Teleostei</taxon>
        <taxon>Protacanthopterygii</taxon>
        <taxon>Salmoniformes</taxon>
        <taxon>Salmonidae</taxon>
        <taxon>Salmoninae</taxon>
        <taxon>Salvelinus</taxon>
    </lineage>
</organism>
<proteinExistence type="inferred from homology"/>
<evidence type="ECO:0000256" key="1">
    <source>
        <dbReference type="ARBA" id="ARBA00009558"/>
    </source>
</evidence>
<dbReference type="Gene3D" id="3.90.176.10">
    <property type="entry name" value="Toxin ADP-ribosyltransferase, Chain A, domain 1"/>
    <property type="match status" value="1"/>
</dbReference>
<dbReference type="PANTHER" id="PTHR10339">
    <property type="entry name" value="ADP-RIBOSYLTRANSFERASE"/>
    <property type="match status" value="1"/>
</dbReference>
<evidence type="ECO:0000256" key="8">
    <source>
        <dbReference type="ARBA" id="ARBA00023157"/>
    </source>
</evidence>
<dbReference type="GO" id="GO:0106274">
    <property type="term" value="F:NAD+-protein-arginine ADP-ribosyltransferase activity"/>
    <property type="evidence" value="ECO:0007669"/>
    <property type="project" value="UniProtKB-EC"/>
</dbReference>
<evidence type="ECO:0000256" key="4">
    <source>
        <dbReference type="ARBA" id="ARBA00022695"/>
    </source>
</evidence>
<dbReference type="PANTHER" id="PTHR10339:SF27">
    <property type="entry name" value="NAD(P)(+)--ARGININE ADP-RIBOSYLTRANSFERASE"/>
    <property type="match status" value="1"/>
</dbReference>
<evidence type="ECO:0000313" key="12">
    <source>
        <dbReference type="RefSeq" id="XP_038837544.1"/>
    </source>
</evidence>
<evidence type="ECO:0000256" key="3">
    <source>
        <dbReference type="ARBA" id="ARBA00022679"/>
    </source>
</evidence>
<evidence type="ECO:0000256" key="7">
    <source>
        <dbReference type="ARBA" id="ARBA00023027"/>
    </source>
</evidence>
<evidence type="ECO:0000256" key="10">
    <source>
        <dbReference type="RuleBase" id="RU361228"/>
    </source>
</evidence>
<comment type="similarity">
    <text evidence="1 10">Belongs to the Arg-specific ADP-ribosyltransferase family.</text>
</comment>
<dbReference type="KEGG" id="snh:120034923"/>
<evidence type="ECO:0000256" key="2">
    <source>
        <dbReference type="ARBA" id="ARBA00022676"/>
    </source>
</evidence>
<sequence length="260" mass="30155">MAPNSIDDKYDGCTSYMYNEINTVYLPHEKKTNSDFMESWKVAEAKWNLNNGLGLKKEQFMAIYAYTNEAPAIYQDFNKKVRKDKDKYGKSFQYHSLHFYLTEAIHTLNEPLCLDTYRRTTLYYDRNVVNKKFRFGTFTSSSLNNKLLVFGNVSCFKIRTCYGANVARYSAIKREIEILIPPYEVFNVTNVQTKPPKGPLDDCEVVYTVVSTRTPKSDLNCKLVRNGGTTNLRSSFVSFIRASDTGYIMFYIMLITTVYY</sequence>
<name>A0A8U0Q912_SALNM</name>